<dbReference type="InterPro" id="IPR011907">
    <property type="entry name" value="RNase_III"/>
</dbReference>
<gene>
    <name evidence="8 12" type="primary">rnc</name>
    <name evidence="12" type="ORF">OV287_27500</name>
</gene>
<evidence type="ECO:0000256" key="9">
    <source>
        <dbReference type="SAM" id="MobiDB-lite"/>
    </source>
</evidence>
<feature type="domain" description="RNase III" evidence="11">
    <location>
        <begin position="10"/>
        <end position="139"/>
    </location>
</feature>
<keyword evidence="5 8" id="KW-0255">Endonuclease</keyword>
<keyword evidence="4 8" id="KW-0540">Nuclease</keyword>
<evidence type="ECO:0000256" key="7">
    <source>
        <dbReference type="ARBA" id="ARBA00022884"/>
    </source>
</evidence>
<comment type="function">
    <text evidence="8">Digests double-stranded RNA. Involved in the processing of primary rRNA transcript to yield the immediate precursors to the large and small rRNAs (23S and 16S). Processes some mRNAs, and tRNAs when they are encoded in the rRNA operon. Processes pre-crRNA and tracrRNA of type II CRISPR loci if present in the organism.</text>
</comment>
<dbReference type="Proteomes" id="UP001207654">
    <property type="component" value="Unassembled WGS sequence"/>
</dbReference>
<dbReference type="InterPro" id="IPR000999">
    <property type="entry name" value="RNase_III_dom"/>
</dbReference>
<evidence type="ECO:0000259" key="10">
    <source>
        <dbReference type="PROSITE" id="PS50137"/>
    </source>
</evidence>
<keyword evidence="8" id="KW-0479">Metal-binding</keyword>
<dbReference type="EMBL" id="JAPNKA010000001">
    <property type="protein sequence ID" value="MCY1078227.1"/>
    <property type="molecule type" value="Genomic_DNA"/>
</dbReference>
<dbReference type="RefSeq" id="WP_267537016.1">
    <property type="nucleotide sequence ID" value="NZ_JAPNKA010000001.1"/>
</dbReference>
<dbReference type="SUPFAM" id="SSF69065">
    <property type="entry name" value="RNase III domain-like"/>
    <property type="match status" value="1"/>
</dbReference>
<evidence type="ECO:0000256" key="6">
    <source>
        <dbReference type="ARBA" id="ARBA00022801"/>
    </source>
</evidence>
<comment type="subunit">
    <text evidence="8">Homodimer.</text>
</comment>
<comment type="similarity">
    <text evidence="2">Belongs to the ribonuclease III family.</text>
</comment>
<sequence>MATLQPAERVKALEERLGTVFARAELGLTALTHKSWINEHRGEGFQDNERLEFLGDAVLNLAVGHRLMERFPQMKEGELTPLRARIVNEEGLSRIARQLGLGELLQLGRGEELSGGREKSSLLANALEAVFAAVYLGSGLEPVMGLVDRHFAEALDGVAQALSRQDYKTKLQEAAQERLKLTPRYQIVSEVGPDHEKIFEVEVVLGTEVYARATGRSKKDAEQTAAHGALALLNRGEKPGQVATASPGTANPGVPGAAEQAPVAVPGPKDDTPA</sequence>
<proteinExistence type="inferred from homology"/>
<evidence type="ECO:0000256" key="3">
    <source>
        <dbReference type="ARBA" id="ARBA00022664"/>
    </source>
</evidence>
<dbReference type="Gene3D" id="3.30.160.20">
    <property type="match status" value="1"/>
</dbReference>
<evidence type="ECO:0000259" key="11">
    <source>
        <dbReference type="PROSITE" id="PS50142"/>
    </source>
</evidence>
<dbReference type="CDD" id="cd00593">
    <property type="entry name" value="RIBOc"/>
    <property type="match status" value="1"/>
</dbReference>
<comment type="catalytic activity">
    <reaction evidence="1 8">
        <text>Endonucleolytic cleavage to 5'-phosphomonoester.</text>
        <dbReference type="EC" id="3.1.26.3"/>
    </reaction>
</comment>
<dbReference type="GO" id="GO:0004525">
    <property type="term" value="F:ribonuclease III activity"/>
    <property type="evidence" value="ECO:0007669"/>
    <property type="project" value="UniProtKB-EC"/>
</dbReference>
<feature type="binding site" evidence="8">
    <location>
        <position position="128"/>
    </location>
    <ligand>
        <name>Mg(2+)</name>
        <dbReference type="ChEBI" id="CHEBI:18420"/>
    </ligand>
</feature>
<evidence type="ECO:0000256" key="5">
    <source>
        <dbReference type="ARBA" id="ARBA00022759"/>
    </source>
</evidence>
<feature type="binding site" evidence="8">
    <location>
        <position position="52"/>
    </location>
    <ligand>
        <name>Mg(2+)</name>
        <dbReference type="ChEBI" id="CHEBI:18420"/>
    </ligand>
</feature>
<dbReference type="InterPro" id="IPR036389">
    <property type="entry name" value="RNase_III_sf"/>
</dbReference>
<evidence type="ECO:0000256" key="1">
    <source>
        <dbReference type="ARBA" id="ARBA00000109"/>
    </source>
</evidence>
<dbReference type="PANTHER" id="PTHR11207">
    <property type="entry name" value="RIBONUCLEASE III"/>
    <property type="match status" value="1"/>
</dbReference>
<comment type="subcellular location">
    <subcellularLocation>
        <location evidence="8">Cytoplasm</location>
    </subcellularLocation>
</comment>
<protein>
    <recommendedName>
        <fullName evidence="8">Ribonuclease 3</fullName>
        <ecNumber evidence="8">3.1.26.3</ecNumber>
    </recommendedName>
    <alternativeName>
        <fullName evidence="8">Ribonuclease III</fullName>
        <shortName evidence="8">RNase III</shortName>
    </alternativeName>
</protein>
<evidence type="ECO:0000256" key="2">
    <source>
        <dbReference type="ARBA" id="ARBA00010183"/>
    </source>
</evidence>
<dbReference type="PROSITE" id="PS00517">
    <property type="entry name" value="RNASE_3_1"/>
    <property type="match status" value="1"/>
</dbReference>
<dbReference type="Pfam" id="PF00035">
    <property type="entry name" value="dsrm"/>
    <property type="match status" value="1"/>
</dbReference>
<keyword evidence="3 8" id="KW-0507">mRNA processing</keyword>
<dbReference type="CDD" id="cd10845">
    <property type="entry name" value="DSRM_RNAse_III_family"/>
    <property type="match status" value="1"/>
</dbReference>
<keyword evidence="8" id="KW-0699">rRNA-binding</keyword>
<keyword evidence="6 8" id="KW-0378">Hydrolase</keyword>
<comment type="cofactor">
    <cofactor evidence="8">
        <name>Mg(2+)</name>
        <dbReference type="ChEBI" id="CHEBI:18420"/>
    </cofactor>
</comment>
<dbReference type="SMART" id="SM00358">
    <property type="entry name" value="DSRM"/>
    <property type="match status" value="1"/>
</dbReference>
<dbReference type="HAMAP" id="MF_00104">
    <property type="entry name" value="RNase_III"/>
    <property type="match status" value="1"/>
</dbReference>
<evidence type="ECO:0000256" key="8">
    <source>
        <dbReference type="HAMAP-Rule" id="MF_00104"/>
    </source>
</evidence>
<accession>A0ABT4A989</accession>
<feature type="active site" evidence="8">
    <location>
        <position position="128"/>
    </location>
</feature>
<keyword evidence="8" id="KW-0698">rRNA processing</keyword>
<dbReference type="InterPro" id="IPR014720">
    <property type="entry name" value="dsRBD_dom"/>
</dbReference>
<evidence type="ECO:0000313" key="12">
    <source>
        <dbReference type="EMBL" id="MCY1078227.1"/>
    </source>
</evidence>
<dbReference type="PANTHER" id="PTHR11207:SF0">
    <property type="entry name" value="RIBONUCLEASE 3"/>
    <property type="match status" value="1"/>
</dbReference>
<dbReference type="SUPFAM" id="SSF54768">
    <property type="entry name" value="dsRNA-binding domain-like"/>
    <property type="match status" value="1"/>
</dbReference>
<dbReference type="EC" id="3.1.26.3" evidence="8"/>
<organism evidence="12 13">
    <name type="scientific">Archangium lansingense</name>
    <dbReference type="NCBI Taxonomy" id="2995310"/>
    <lineage>
        <taxon>Bacteria</taxon>
        <taxon>Pseudomonadati</taxon>
        <taxon>Myxococcota</taxon>
        <taxon>Myxococcia</taxon>
        <taxon>Myxococcales</taxon>
        <taxon>Cystobacterineae</taxon>
        <taxon>Archangiaceae</taxon>
        <taxon>Archangium</taxon>
    </lineage>
</organism>
<dbReference type="Gene3D" id="1.10.1520.10">
    <property type="entry name" value="Ribonuclease III domain"/>
    <property type="match status" value="1"/>
</dbReference>
<keyword evidence="7 8" id="KW-0694">RNA-binding</keyword>
<keyword evidence="8" id="KW-0819">tRNA processing</keyword>
<keyword evidence="13" id="KW-1185">Reference proteome</keyword>
<evidence type="ECO:0000313" key="13">
    <source>
        <dbReference type="Proteomes" id="UP001207654"/>
    </source>
</evidence>
<keyword evidence="8" id="KW-0460">Magnesium</keyword>
<feature type="binding site" evidence="8">
    <location>
        <position position="125"/>
    </location>
    <ligand>
        <name>Mg(2+)</name>
        <dbReference type="ChEBI" id="CHEBI:18420"/>
    </ligand>
</feature>
<feature type="domain" description="DRBM" evidence="10">
    <location>
        <begin position="166"/>
        <end position="235"/>
    </location>
</feature>
<dbReference type="PROSITE" id="PS50142">
    <property type="entry name" value="RNASE_3_2"/>
    <property type="match status" value="1"/>
</dbReference>
<evidence type="ECO:0000256" key="4">
    <source>
        <dbReference type="ARBA" id="ARBA00022722"/>
    </source>
</evidence>
<dbReference type="NCBIfam" id="TIGR02191">
    <property type="entry name" value="RNaseIII"/>
    <property type="match status" value="1"/>
</dbReference>
<reference evidence="12 13" key="1">
    <citation type="submission" date="2022-11" db="EMBL/GenBank/DDBJ databases">
        <title>Minimal conservation of predation-associated metabolite biosynthetic gene clusters underscores biosynthetic potential of Myxococcota including descriptions for ten novel species: Archangium lansinium sp. nov., Myxococcus landrumus sp. nov., Nannocystis bai.</title>
        <authorList>
            <person name="Ahearne A."/>
            <person name="Stevens C."/>
            <person name="Phillips K."/>
        </authorList>
    </citation>
    <scope>NUCLEOTIDE SEQUENCE [LARGE SCALE GENOMIC DNA]</scope>
    <source>
        <strain evidence="12 13">MIWBW</strain>
    </source>
</reference>
<name>A0ABT4A989_9BACT</name>
<comment type="caution">
    <text evidence="12">The sequence shown here is derived from an EMBL/GenBank/DDBJ whole genome shotgun (WGS) entry which is preliminary data.</text>
</comment>
<dbReference type="SMART" id="SM00535">
    <property type="entry name" value="RIBOc"/>
    <property type="match status" value="1"/>
</dbReference>
<feature type="active site" evidence="8">
    <location>
        <position position="56"/>
    </location>
</feature>
<feature type="region of interest" description="Disordered" evidence="9">
    <location>
        <begin position="232"/>
        <end position="274"/>
    </location>
</feature>
<dbReference type="Pfam" id="PF14622">
    <property type="entry name" value="Ribonucleas_3_3"/>
    <property type="match status" value="1"/>
</dbReference>
<keyword evidence="8" id="KW-0963">Cytoplasm</keyword>
<dbReference type="PROSITE" id="PS50137">
    <property type="entry name" value="DS_RBD"/>
    <property type="match status" value="1"/>
</dbReference>